<evidence type="ECO:0000313" key="3">
    <source>
        <dbReference type="Proteomes" id="UP000028045"/>
    </source>
</evidence>
<proteinExistence type="predicted"/>
<evidence type="ECO:0000313" key="2">
    <source>
        <dbReference type="EMBL" id="KEY66140.1"/>
    </source>
</evidence>
<organism evidence="2 3">
    <name type="scientific">Stachybotrys chartarum (strain CBS 109288 / IBT 7711)</name>
    <name type="common">Toxic black mold</name>
    <name type="synonym">Stilbospora chartarum</name>
    <dbReference type="NCBI Taxonomy" id="1280523"/>
    <lineage>
        <taxon>Eukaryota</taxon>
        <taxon>Fungi</taxon>
        <taxon>Dikarya</taxon>
        <taxon>Ascomycota</taxon>
        <taxon>Pezizomycotina</taxon>
        <taxon>Sordariomycetes</taxon>
        <taxon>Hypocreomycetidae</taxon>
        <taxon>Hypocreales</taxon>
        <taxon>Stachybotryaceae</taxon>
        <taxon>Stachybotrys</taxon>
    </lineage>
</organism>
<sequence length="134" mass="15295">MPRRPAASDKDGAAVPALQAKEQMEKLKKKREQEIFTASVKSKTALEDLRHRIAKTVEEERRSGEKHRTGPITGLVQAKEREREILTKVADVVTAAHAEMQKVEEIMKAGYAGREAELETLRRDSYLFTHRRED</sequence>
<feature type="region of interest" description="Disordered" evidence="1">
    <location>
        <begin position="57"/>
        <end position="76"/>
    </location>
</feature>
<dbReference type="OrthoDB" id="4923153at2759"/>
<gene>
    <name evidence="2" type="ORF">S7711_10932</name>
</gene>
<feature type="compositionally biased region" description="Basic and acidic residues" evidence="1">
    <location>
        <begin position="57"/>
        <end position="68"/>
    </location>
</feature>
<dbReference type="HOGENOM" id="CLU_1897561_0_0_1"/>
<evidence type="ECO:0000256" key="1">
    <source>
        <dbReference type="SAM" id="MobiDB-lite"/>
    </source>
</evidence>
<name>A0A084ALG1_STACB</name>
<reference evidence="2 3" key="1">
    <citation type="journal article" date="2014" name="BMC Genomics">
        <title>Comparative genome sequencing reveals chemotype-specific gene clusters in the toxigenic black mold Stachybotrys.</title>
        <authorList>
            <person name="Semeiks J."/>
            <person name="Borek D."/>
            <person name="Otwinowski Z."/>
            <person name="Grishin N.V."/>
        </authorList>
    </citation>
    <scope>NUCLEOTIDE SEQUENCE [LARGE SCALE GENOMIC DNA]</scope>
    <source>
        <strain evidence="3">CBS 109288 / IBT 7711</strain>
    </source>
</reference>
<protein>
    <submittedName>
        <fullName evidence="2">Uncharacterized protein</fullName>
    </submittedName>
</protein>
<accession>A0A084ALG1</accession>
<dbReference type="Proteomes" id="UP000028045">
    <property type="component" value="Unassembled WGS sequence"/>
</dbReference>
<dbReference type="AlphaFoldDB" id="A0A084ALG1"/>
<dbReference type="EMBL" id="KL648669">
    <property type="protein sequence ID" value="KEY66140.1"/>
    <property type="molecule type" value="Genomic_DNA"/>
</dbReference>
<keyword evidence="3" id="KW-1185">Reference proteome</keyword>